<dbReference type="SUPFAM" id="SSF48452">
    <property type="entry name" value="TPR-like"/>
    <property type="match status" value="1"/>
</dbReference>
<dbReference type="GO" id="GO:0009279">
    <property type="term" value="C:cell outer membrane"/>
    <property type="evidence" value="ECO:0007669"/>
    <property type="project" value="UniProtKB-SubCell"/>
</dbReference>
<dbReference type="RefSeq" id="WP_129004777.1">
    <property type="nucleotide sequence ID" value="NZ_SDHZ01000002.1"/>
</dbReference>
<evidence type="ECO:0000256" key="3">
    <source>
        <dbReference type="ARBA" id="ARBA00022729"/>
    </source>
</evidence>
<dbReference type="Gene3D" id="1.10.3780.10">
    <property type="entry name" value="SusD-like"/>
    <property type="match status" value="1"/>
</dbReference>
<evidence type="ECO:0000259" key="6">
    <source>
        <dbReference type="Pfam" id="PF07980"/>
    </source>
</evidence>
<organism evidence="8 9">
    <name type="scientific">Filimonas effusa</name>
    <dbReference type="NCBI Taxonomy" id="2508721"/>
    <lineage>
        <taxon>Bacteria</taxon>
        <taxon>Pseudomonadati</taxon>
        <taxon>Bacteroidota</taxon>
        <taxon>Chitinophagia</taxon>
        <taxon>Chitinophagales</taxon>
        <taxon>Chitinophagaceae</taxon>
        <taxon>Filimonas</taxon>
    </lineage>
</organism>
<dbReference type="Gene3D" id="1.25.40.390">
    <property type="match status" value="1"/>
</dbReference>
<evidence type="ECO:0000313" key="8">
    <source>
        <dbReference type="EMBL" id="RXK83725.1"/>
    </source>
</evidence>
<comment type="similarity">
    <text evidence="2">Belongs to the SusD family.</text>
</comment>
<dbReference type="InterPro" id="IPR012944">
    <property type="entry name" value="SusD_RagB_dom"/>
</dbReference>
<dbReference type="OrthoDB" id="9783641at2"/>
<dbReference type="EMBL" id="SDHZ01000002">
    <property type="protein sequence ID" value="RXK83725.1"/>
    <property type="molecule type" value="Genomic_DNA"/>
</dbReference>
<dbReference type="InterPro" id="IPR033985">
    <property type="entry name" value="SusD-like_N"/>
</dbReference>
<gene>
    <name evidence="8" type="ORF">ESB13_16745</name>
</gene>
<keyword evidence="5" id="KW-0998">Cell outer membrane</keyword>
<proteinExistence type="inferred from homology"/>
<evidence type="ECO:0000256" key="5">
    <source>
        <dbReference type="ARBA" id="ARBA00023237"/>
    </source>
</evidence>
<sequence length="529" mass="59078">MTINKYISIIAAAISLTAASCTKDLDRTPYVQETSESVYKDPAKIKSVLAKLYGGLSLSGQDYENASLADLYTTDAGSVVFLRTWWSLQEFTTEEAVIGWNDGDLLAYHNLNWTPDGKYLKIMYDRLFFGIASCNEFLRQTTDDKMSSFTEAERNNIKNYRYEARFLRALYYWVAMDMYGNIPFVTENDPVGLFQPPQKSRSEIFTYVETELKELENLLPEPGTNEYGRVDKGAAWMLLAKIYLNSAIYTGTARYTETITYCNKLIGAPVYRLSSSYANLFKTDNNLTGEIIFPIAADGVTSQSYGNTSFIILCALGGKMNPADYGMSTTWGGMRATKTMVNQFADPTGLTDKRAIFYTNGQSLEITSLSDFTNGYAVPKFVNKSSTGQAGKDPTGRFTDTDFPMFRLGDVYLMYAEAVVRGGSGGSLSNALNYVNLLRQRAYGNNSGNIASGALTLDFLLAERGRELYWEGQRRTDLIRFGKFTDGSYVWPWKGGVAQGIGVNKRYNMFPIPTADLIANPNLKQNSEY</sequence>
<dbReference type="Pfam" id="PF07980">
    <property type="entry name" value="SusD_RagB"/>
    <property type="match status" value="1"/>
</dbReference>
<dbReference type="Pfam" id="PF14322">
    <property type="entry name" value="SusD-like_3"/>
    <property type="match status" value="1"/>
</dbReference>
<evidence type="ECO:0000313" key="9">
    <source>
        <dbReference type="Proteomes" id="UP000290545"/>
    </source>
</evidence>
<keyword evidence="9" id="KW-1185">Reference proteome</keyword>
<dbReference type="Proteomes" id="UP000290545">
    <property type="component" value="Unassembled WGS sequence"/>
</dbReference>
<reference evidence="8 9" key="1">
    <citation type="submission" date="2019-01" db="EMBL/GenBank/DDBJ databases">
        <title>Filimonas sp. strain TTM-71.</title>
        <authorList>
            <person name="Chen W.-M."/>
        </authorList>
    </citation>
    <scope>NUCLEOTIDE SEQUENCE [LARGE SCALE GENOMIC DNA]</scope>
    <source>
        <strain evidence="8 9">TTM-71</strain>
    </source>
</reference>
<name>A0A4Q1D5F8_9BACT</name>
<dbReference type="Gene3D" id="1.25.40.10">
    <property type="entry name" value="Tetratricopeptide repeat domain"/>
    <property type="match status" value="1"/>
</dbReference>
<protein>
    <submittedName>
        <fullName evidence="8">RagB/SusD family nutrient uptake outer membrane protein</fullName>
    </submittedName>
</protein>
<comment type="subcellular location">
    <subcellularLocation>
        <location evidence="1">Cell outer membrane</location>
    </subcellularLocation>
</comment>
<dbReference type="InterPro" id="IPR011990">
    <property type="entry name" value="TPR-like_helical_dom_sf"/>
</dbReference>
<accession>A0A4Q1D5F8</accession>
<dbReference type="CDD" id="cd08977">
    <property type="entry name" value="SusD"/>
    <property type="match status" value="1"/>
</dbReference>
<keyword evidence="3" id="KW-0732">Signal</keyword>
<keyword evidence="4" id="KW-0472">Membrane</keyword>
<dbReference type="AlphaFoldDB" id="A0A4Q1D5F8"/>
<feature type="domain" description="RagB/SusD" evidence="6">
    <location>
        <begin position="372"/>
        <end position="529"/>
    </location>
</feature>
<evidence type="ECO:0000256" key="2">
    <source>
        <dbReference type="ARBA" id="ARBA00006275"/>
    </source>
</evidence>
<evidence type="ECO:0000256" key="4">
    <source>
        <dbReference type="ARBA" id="ARBA00023136"/>
    </source>
</evidence>
<comment type="caution">
    <text evidence="8">The sequence shown here is derived from an EMBL/GenBank/DDBJ whole genome shotgun (WGS) entry which is preliminary data.</text>
</comment>
<dbReference type="PROSITE" id="PS51257">
    <property type="entry name" value="PROKAR_LIPOPROTEIN"/>
    <property type="match status" value="1"/>
</dbReference>
<evidence type="ECO:0000259" key="7">
    <source>
        <dbReference type="Pfam" id="PF14322"/>
    </source>
</evidence>
<evidence type="ECO:0000256" key="1">
    <source>
        <dbReference type="ARBA" id="ARBA00004442"/>
    </source>
</evidence>
<feature type="domain" description="SusD-like N-terminal" evidence="7">
    <location>
        <begin position="43"/>
        <end position="244"/>
    </location>
</feature>